<dbReference type="InterPro" id="IPR025662">
    <property type="entry name" value="Sigma_54_int_dom_ATP-bd_1"/>
</dbReference>
<evidence type="ECO:0000256" key="3">
    <source>
        <dbReference type="ARBA" id="ARBA00023015"/>
    </source>
</evidence>
<evidence type="ECO:0000256" key="5">
    <source>
        <dbReference type="PROSITE-ProRule" id="PRU00169"/>
    </source>
</evidence>
<gene>
    <name evidence="9" type="ORF">ACFPU1_01885</name>
</gene>
<protein>
    <submittedName>
        <fullName evidence="9">Sigma-54-dependent transcriptional regulator</fullName>
    </submittedName>
</protein>
<evidence type="ECO:0000256" key="4">
    <source>
        <dbReference type="ARBA" id="ARBA00023163"/>
    </source>
</evidence>
<dbReference type="InterPro" id="IPR025944">
    <property type="entry name" value="Sigma_54_int_dom_CS"/>
</dbReference>
<keyword evidence="3" id="KW-0805">Transcription regulation</keyword>
<dbReference type="PROSITE" id="PS50045">
    <property type="entry name" value="SIGMA54_INTERACT_4"/>
    <property type="match status" value="1"/>
</dbReference>
<dbReference type="InterPro" id="IPR003593">
    <property type="entry name" value="AAA+_ATPase"/>
</dbReference>
<dbReference type="EMBL" id="JBHSOZ010000002">
    <property type="protein sequence ID" value="MFC5711526.1"/>
    <property type="molecule type" value="Genomic_DNA"/>
</dbReference>
<dbReference type="Gene3D" id="3.40.50.2300">
    <property type="match status" value="1"/>
</dbReference>
<feature type="region of interest" description="Disordered" evidence="6">
    <location>
        <begin position="389"/>
        <end position="408"/>
    </location>
</feature>
<dbReference type="InterPro" id="IPR027417">
    <property type="entry name" value="P-loop_NTPase"/>
</dbReference>
<feature type="modified residue" description="4-aspartylphosphate" evidence="5">
    <location>
        <position position="52"/>
    </location>
</feature>
<dbReference type="Pfam" id="PF00072">
    <property type="entry name" value="Response_reg"/>
    <property type="match status" value="1"/>
</dbReference>
<keyword evidence="1" id="KW-0547">Nucleotide-binding</keyword>
<evidence type="ECO:0000313" key="10">
    <source>
        <dbReference type="Proteomes" id="UP001596142"/>
    </source>
</evidence>
<keyword evidence="5" id="KW-0597">Phosphoprotein</keyword>
<dbReference type="SUPFAM" id="SSF52172">
    <property type="entry name" value="CheY-like"/>
    <property type="match status" value="1"/>
</dbReference>
<feature type="domain" description="Sigma-54 factor interaction" evidence="7">
    <location>
        <begin position="139"/>
        <end position="364"/>
    </location>
</feature>
<evidence type="ECO:0000256" key="6">
    <source>
        <dbReference type="SAM" id="MobiDB-lite"/>
    </source>
</evidence>
<evidence type="ECO:0000259" key="7">
    <source>
        <dbReference type="PROSITE" id="PS50045"/>
    </source>
</evidence>
<comment type="caution">
    <text evidence="9">The sequence shown here is derived from an EMBL/GenBank/DDBJ whole genome shotgun (WGS) entry which is preliminary data.</text>
</comment>
<proteinExistence type="predicted"/>
<evidence type="ECO:0000256" key="2">
    <source>
        <dbReference type="ARBA" id="ARBA00022840"/>
    </source>
</evidence>
<sequence>MKNILIIDDEREICTFLSHLLTLKTYHVTTGLNGDDFYKHIKAKLFDLAILDVRLPDADGMTLLRELKREQPSCKTLIMTGYSTVKTAVDAIKSGANDFIEKPFDDIDKLEEQIDGLLENGTNQMERHVQSIADQAGFFLGRSEAMRHLAAFAYKIAQKQLSVLIEGETGSGKEVLARFIHMASHRSKERFIGVNCGALSEQLLESELFGHEKGAFTGAVETRRGLFELASQGTLFLDEIAEASPQTQVKLLRVLEAREYYPVGSEKVKRTNARILAASHKNLQEAVKEKAFREDLLYRLNVVKLTIPPLRERVDDLEELTTFLVSQSERPDMTFSSEAVSVMKKYHWPGNIRELSNVISRAIALADEEATMIPVSLLPHTFHESPAEKEAGAAVEIPQKKESSSQSTAEFERYLKEWTSHVLSLWHQEEPPPLEEVLDKVKELEQVTGQAFVEKTLQQTYGNRREAARQLDITMRKIRYILNEKGTPSSG</sequence>
<reference evidence="10" key="1">
    <citation type="journal article" date="2019" name="Int. J. Syst. Evol. Microbiol.">
        <title>The Global Catalogue of Microorganisms (GCM) 10K type strain sequencing project: providing services to taxonomists for standard genome sequencing and annotation.</title>
        <authorList>
            <consortium name="The Broad Institute Genomics Platform"/>
            <consortium name="The Broad Institute Genome Sequencing Center for Infectious Disease"/>
            <person name="Wu L."/>
            <person name="Ma J."/>
        </authorList>
    </citation>
    <scope>NUCLEOTIDE SEQUENCE [LARGE SCALE GENOMIC DNA]</scope>
    <source>
        <strain evidence="10">CECT 7184</strain>
    </source>
</reference>
<dbReference type="PROSITE" id="PS50110">
    <property type="entry name" value="RESPONSE_REGULATORY"/>
    <property type="match status" value="1"/>
</dbReference>
<organism evidence="9 10">
    <name type="scientific">Thalassorhabdus alkalitolerans</name>
    <dbReference type="NCBI Taxonomy" id="2282697"/>
    <lineage>
        <taxon>Bacteria</taxon>
        <taxon>Bacillati</taxon>
        <taxon>Bacillota</taxon>
        <taxon>Bacilli</taxon>
        <taxon>Bacillales</taxon>
        <taxon>Bacillaceae</taxon>
        <taxon>Thalassorhabdus</taxon>
    </lineage>
</organism>
<dbReference type="Gene3D" id="3.40.50.300">
    <property type="entry name" value="P-loop containing nucleotide triphosphate hydrolases"/>
    <property type="match status" value="1"/>
</dbReference>
<feature type="domain" description="Response regulatory" evidence="8">
    <location>
        <begin position="3"/>
        <end position="117"/>
    </location>
</feature>
<dbReference type="PANTHER" id="PTHR32071:SF122">
    <property type="entry name" value="SIGMA FACTOR"/>
    <property type="match status" value="1"/>
</dbReference>
<dbReference type="RefSeq" id="WP_385937883.1">
    <property type="nucleotide sequence ID" value="NZ_JBHSOZ010000002.1"/>
</dbReference>
<evidence type="ECO:0000259" key="8">
    <source>
        <dbReference type="PROSITE" id="PS50110"/>
    </source>
</evidence>
<dbReference type="PROSITE" id="PS00675">
    <property type="entry name" value="SIGMA54_INTERACT_1"/>
    <property type="match status" value="1"/>
</dbReference>
<dbReference type="SMART" id="SM00382">
    <property type="entry name" value="AAA"/>
    <property type="match status" value="1"/>
</dbReference>
<evidence type="ECO:0000256" key="1">
    <source>
        <dbReference type="ARBA" id="ARBA00022741"/>
    </source>
</evidence>
<dbReference type="PROSITE" id="PS00688">
    <property type="entry name" value="SIGMA54_INTERACT_3"/>
    <property type="match status" value="1"/>
</dbReference>
<dbReference type="Gene3D" id="1.10.10.60">
    <property type="entry name" value="Homeodomain-like"/>
    <property type="match status" value="1"/>
</dbReference>
<dbReference type="InterPro" id="IPR011006">
    <property type="entry name" value="CheY-like_superfamily"/>
</dbReference>
<dbReference type="CDD" id="cd00009">
    <property type="entry name" value="AAA"/>
    <property type="match status" value="1"/>
</dbReference>
<dbReference type="InterPro" id="IPR002078">
    <property type="entry name" value="Sigma_54_int"/>
</dbReference>
<dbReference type="Proteomes" id="UP001596142">
    <property type="component" value="Unassembled WGS sequence"/>
</dbReference>
<dbReference type="SMART" id="SM00448">
    <property type="entry name" value="REC"/>
    <property type="match status" value="1"/>
</dbReference>
<dbReference type="Gene3D" id="1.10.8.60">
    <property type="match status" value="1"/>
</dbReference>
<dbReference type="Pfam" id="PF25601">
    <property type="entry name" value="AAA_lid_14"/>
    <property type="match status" value="1"/>
</dbReference>
<keyword evidence="10" id="KW-1185">Reference proteome</keyword>
<dbReference type="InterPro" id="IPR001789">
    <property type="entry name" value="Sig_transdc_resp-reg_receiver"/>
</dbReference>
<evidence type="ECO:0000313" key="9">
    <source>
        <dbReference type="EMBL" id="MFC5711526.1"/>
    </source>
</evidence>
<dbReference type="Pfam" id="PF00158">
    <property type="entry name" value="Sigma54_activat"/>
    <property type="match status" value="1"/>
</dbReference>
<dbReference type="InterPro" id="IPR058031">
    <property type="entry name" value="AAA_lid_NorR"/>
</dbReference>
<keyword evidence="4" id="KW-0804">Transcription</keyword>
<accession>A0ABW0YHC4</accession>
<name>A0ABW0YHC4_9BACI</name>
<dbReference type="SUPFAM" id="SSF52540">
    <property type="entry name" value="P-loop containing nucleoside triphosphate hydrolases"/>
    <property type="match status" value="1"/>
</dbReference>
<keyword evidence="2" id="KW-0067">ATP-binding</keyword>
<dbReference type="PANTHER" id="PTHR32071">
    <property type="entry name" value="TRANSCRIPTIONAL REGULATORY PROTEIN"/>
    <property type="match status" value="1"/>
</dbReference>